<accession>A0A1H9TXE3</accession>
<dbReference type="InterPro" id="IPR027417">
    <property type="entry name" value="P-loop_NTPase"/>
</dbReference>
<evidence type="ECO:0000256" key="4">
    <source>
        <dbReference type="SAM" id="Coils"/>
    </source>
</evidence>
<keyword evidence="6" id="KW-0540">Nuclease</keyword>
<evidence type="ECO:0000313" key="7">
    <source>
        <dbReference type="Proteomes" id="UP000199019"/>
    </source>
</evidence>
<feature type="coiled-coil region" evidence="4">
    <location>
        <begin position="695"/>
        <end position="728"/>
    </location>
</feature>
<dbReference type="EMBL" id="FOHB01000002">
    <property type="protein sequence ID" value="SES01644.1"/>
    <property type="molecule type" value="Genomic_DNA"/>
</dbReference>
<dbReference type="PANTHER" id="PTHR32114">
    <property type="entry name" value="ABC TRANSPORTER ABCH.3"/>
    <property type="match status" value="1"/>
</dbReference>
<dbReference type="RefSeq" id="WP_091757281.1">
    <property type="nucleotide sequence ID" value="NZ_FOHB01000002.1"/>
</dbReference>
<evidence type="ECO:0000259" key="5">
    <source>
        <dbReference type="Pfam" id="PF13476"/>
    </source>
</evidence>
<organism evidence="6 7">
    <name type="scientific">Pedococcus cremeus</name>
    <dbReference type="NCBI Taxonomy" id="587636"/>
    <lineage>
        <taxon>Bacteria</taxon>
        <taxon>Bacillati</taxon>
        <taxon>Actinomycetota</taxon>
        <taxon>Actinomycetes</taxon>
        <taxon>Micrococcales</taxon>
        <taxon>Intrasporangiaceae</taxon>
        <taxon>Pedococcus</taxon>
    </lineage>
</organism>
<dbReference type="Pfam" id="PF13558">
    <property type="entry name" value="SbcC_Walker_B"/>
    <property type="match status" value="1"/>
</dbReference>
<dbReference type="OrthoDB" id="9795626at2"/>
<dbReference type="Proteomes" id="UP000199019">
    <property type="component" value="Unassembled WGS sequence"/>
</dbReference>
<gene>
    <name evidence="6" type="ORF">SAMN05216199_1799</name>
</gene>
<reference evidence="7" key="1">
    <citation type="submission" date="2016-10" db="EMBL/GenBank/DDBJ databases">
        <authorList>
            <person name="Varghese N."/>
            <person name="Submissions S."/>
        </authorList>
    </citation>
    <scope>NUCLEOTIDE SEQUENCE [LARGE SCALE GENOMIC DNA]</scope>
    <source>
        <strain evidence="7">CGMCC 1.6963</strain>
    </source>
</reference>
<protein>
    <recommendedName>
        <fullName evidence="3">Nuclease SbcCD subunit C</fullName>
    </recommendedName>
</protein>
<dbReference type="GO" id="GO:0016887">
    <property type="term" value="F:ATP hydrolysis activity"/>
    <property type="evidence" value="ECO:0007669"/>
    <property type="project" value="InterPro"/>
</dbReference>
<dbReference type="InterPro" id="IPR038729">
    <property type="entry name" value="Rad50/SbcC_AAA"/>
</dbReference>
<dbReference type="Gene3D" id="3.40.50.300">
    <property type="entry name" value="P-loop containing nucleotide triphosphate hydrolases"/>
    <property type="match status" value="2"/>
</dbReference>
<evidence type="ECO:0000313" key="6">
    <source>
        <dbReference type="EMBL" id="SES01644.1"/>
    </source>
</evidence>
<proteinExistence type="inferred from homology"/>
<keyword evidence="6" id="KW-0378">Hydrolase</keyword>
<evidence type="ECO:0000256" key="1">
    <source>
        <dbReference type="ARBA" id="ARBA00006930"/>
    </source>
</evidence>
<evidence type="ECO:0000256" key="2">
    <source>
        <dbReference type="ARBA" id="ARBA00011322"/>
    </source>
</evidence>
<dbReference type="PANTHER" id="PTHR32114:SF2">
    <property type="entry name" value="ABC TRANSPORTER ABCH.3"/>
    <property type="match status" value="1"/>
</dbReference>
<dbReference type="AlphaFoldDB" id="A0A1H9TXE3"/>
<dbReference type="Pfam" id="PF13476">
    <property type="entry name" value="AAA_23"/>
    <property type="match status" value="1"/>
</dbReference>
<comment type="subunit">
    <text evidence="2">Heterodimer of SbcC and SbcD.</text>
</comment>
<feature type="domain" description="Rad50/SbcC-type AAA" evidence="5">
    <location>
        <begin position="5"/>
        <end position="183"/>
    </location>
</feature>
<feature type="coiled-coil region" evidence="4">
    <location>
        <begin position="383"/>
        <end position="438"/>
    </location>
</feature>
<evidence type="ECO:0000256" key="3">
    <source>
        <dbReference type="ARBA" id="ARBA00013368"/>
    </source>
</evidence>
<dbReference type="SUPFAM" id="SSF52540">
    <property type="entry name" value="P-loop containing nucleoside triphosphate hydrolases"/>
    <property type="match status" value="1"/>
</dbReference>
<dbReference type="GO" id="GO:0006302">
    <property type="term" value="P:double-strand break repair"/>
    <property type="evidence" value="ECO:0007669"/>
    <property type="project" value="InterPro"/>
</dbReference>
<comment type="similarity">
    <text evidence="1">Belongs to the SMC family. SbcC subfamily.</text>
</comment>
<name>A0A1H9TXE3_9MICO</name>
<sequence length="1025" mass="108940">MRLHRLTVTAFGPFAGTVDLDFDEVSSAGLFLIRGATGAGKTSLLDAICFALYADVPGARPSGRSLRSDHAPRDAVPEVTVEFTASGRRFRVTRSPEFLRPKKRGDGETKSPARVVLHEQVGGTWVGKDTRHDDVAAVLREVLGMGLEQFSKVVLLPQGEFAAFLRATPEARREVLERLFDVSSYAAVEEWLAAERRRTGDELADQQRGLATDLARLADAVADAPVEALADMPEWRDLEAHQVGEHCPRLQALLEAHAAETLAALDAATTAATTAAARQQEAEQLLALQARARTATARLAELEMGADLHQQARDALDRAARAAAVGGELRAVQRADTALAVAASTVRVSGDELSPFGLGDRGLDAMEAWAEQLAAHEEGLAEAARLERALAERTRRRAALAAQAVAAEQAATALDGSGTELERRCAEAEARLAEATSAAASLDGLRTRLRDAERLLGVRVEHERAGQARADLAEQASAARTTEQERREHLLDLREARLANMAGELAEHLSPGDACPVCGSHDHPDRAVRTVEVGPDDVAAADMAWTAAQQHHAELERQLVAVDTAAQARLELLGTPLPEVAALEVAVSAARSEARRVEELAASVGALQHGLTAARTEREELSRRAESLRADAVSARSALEEIGRADTQDRETLESLVDTHTRLCPCATVQDGDRGAAADGESVAADALAVHRRTLQAAQRHVAALRTLAAAEEAREAAAEALATSLAEQGFADAAEAQGAELPAPEKARLQQLCEEYVRARTEAQAVLADPEVQTATALDAPDVEALRGVAAAAHTELLQAKDAETLARRTLTAVSRLQAGLVRRCEELGPLAERHALVRDLADTFAGTGGNNALRMRLSAFVLAARLEKVAELANERLAVMGDGRYRLQHSDDLAARGARSGLGLRVQDLWTGQTRDTSTLSGGEAFMASLALALGLADAVREESGGFDLQTLFVDEGFGTLDDESLEQVMGVLDGLREGGRAVGVVSHVAELRTRIPCQVTVHKTESGSSVRVSLGTGSESAA</sequence>
<keyword evidence="4" id="KW-0175">Coiled coil</keyword>
<feature type="coiled-coil region" evidence="4">
    <location>
        <begin position="580"/>
        <end position="638"/>
    </location>
</feature>
<dbReference type="STRING" id="587636.SAMN05216199_1799"/>
<keyword evidence="7" id="KW-1185">Reference proteome</keyword>
<dbReference type="GO" id="GO:0004527">
    <property type="term" value="F:exonuclease activity"/>
    <property type="evidence" value="ECO:0007669"/>
    <property type="project" value="UniProtKB-KW"/>
</dbReference>
<keyword evidence="6" id="KW-0269">Exonuclease</keyword>